<evidence type="ECO:0000313" key="2">
    <source>
        <dbReference type="Proteomes" id="UP000219023"/>
    </source>
</evidence>
<accession>A0A285VN72</accession>
<gene>
    <name evidence="1" type="ORF">SAMN05421509_10371</name>
</gene>
<dbReference type="Proteomes" id="UP000219023">
    <property type="component" value="Unassembled WGS sequence"/>
</dbReference>
<evidence type="ECO:0000313" key="1">
    <source>
        <dbReference type="EMBL" id="SOC54031.1"/>
    </source>
</evidence>
<name>A0A285VN72_9GAMM</name>
<reference evidence="1 2" key="1">
    <citation type="submission" date="2017-08" db="EMBL/GenBank/DDBJ databases">
        <authorList>
            <person name="de Groot N.N."/>
        </authorList>
    </citation>
    <scope>NUCLEOTIDE SEQUENCE [LARGE SCALE GENOMIC DNA]</scope>
    <source>
        <strain evidence="1 2">USBA 855</strain>
    </source>
</reference>
<dbReference type="EMBL" id="OBQJ01000003">
    <property type="protein sequence ID" value="SOC54031.1"/>
    <property type="molecule type" value="Genomic_DNA"/>
</dbReference>
<protein>
    <submittedName>
        <fullName evidence="1">Uncharacterized protein</fullName>
    </submittedName>
</protein>
<organism evidence="1 2">
    <name type="scientific">Chromohalobacter canadensis</name>
    <dbReference type="NCBI Taxonomy" id="141389"/>
    <lineage>
        <taxon>Bacteria</taxon>
        <taxon>Pseudomonadati</taxon>
        <taxon>Pseudomonadota</taxon>
        <taxon>Gammaproteobacteria</taxon>
        <taxon>Oceanospirillales</taxon>
        <taxon>Halomonadaceae</taxon>
        <taxon>Chromohalobacter</taxon>
    </lineage>
</organism>
<dbReference type="AlphaFoldDB" id="A0A285VN72"/>
<proteinExistence type="predicted"/>
<sequence>MAYGGLSGIEQDDLTESLIDCHSSISIYLTLMRQ</sequence>